<feature type="chain" id="PRO_5046683678" evidence="1">
    <location>
        <begin position="23"/>
        <end position="288"/>
    </location>
</feature>
<gene>
    <name evidence="2" type="ORF">PX653_13830</name>
</gene>
<proteinExistence type="predicted"/>
<keyword evidence="3" id="KW-1185">Reference proteome</keyword>
<evidence type="ECO:0000256" key="1">
    <source>
        <dbReference type="SAM" id="SignalP"/>
    </source>
</evidence>
<accession>A0ABY8BIH0</accession>
<sequence length="288" mass="31065">MRQAIYAVVAATLSLPTLSALADERGNATPPFTITSASDARTVMRGLPEEAVTERFEALPSSGAVVAYVGLADGDVGGVVFQDGRLAGTLNRAQADAFYACRGYTTARWHYWAQDASLWVESLLRVAQPASTVDLVFSGTSTSRSLRAVFDNPAIGQVQALVEMGTNPLKVVRALSKAHRAQRQREADEHLGRELGKLVPGDSEKRLAEVAPPQDVAFVERGLVLAYPKHSLDFVVSEGRIQALQQPSFLQLVRAKPALFYMPDIAWSNCTPELWSEALPVQATTTGG</sequence>
<feature type="signal peptide" evidence="1">
    <location>
        <begin position="1"/>
        <end position="22"/>
    </location>
</feature>
<evidence type="ECO:0000313" key="3">
    <source>
        <dbReference type="Proteomes" id="UP001216510"/>
    </source>
</evidence>
<dbReference type="Proteomes" id="UP001216510">
    <property type="component" value="Chromosome"/>
</dbReference>
<evidence type="ECO:0000313" key="2">
    <source>
        <dbReference type="EMBL" id="WEF35776.1"/>
    </source>
</evidence>
<protein>
    <submittedName>
        <fullName evidence="2">Uncharacterized protein</fullName>
    </submittedName>
</protein>
<organism evidence="2 3">
    <name type="scientific">Pseudoduganella chitinolytica</name>
    <dbReference type="NCBI Taxonomy" id="34070"/>
    <lineage>
        <taxon>Bacteria</taxon>
        <taxon>Pseudomonadati</taxon>
        <taxon>Pseudomonadota</taxon>
        <taxon>Betaproteobacteria</taxon>
        <taxon>Burkholderiales</taxon>
        <taxon>Oxalobacteraceae</taxon>
        <taxon>Telluria group</taxon>
        <taxon>Pseudoduganella</taxon>
    </lineage>
</organism>
<keyword evidence="1" id="KW-0732">Signal</keyword>
<reference evidence="2 3" key="1">
    <citation type="submission" date="2023-02" db="EMBL/GenBank/DDBJ databases">
        <title>Gemone sequence of Telluria chitinolytica ACM 3522T.</title>
        <authorList>
            <person name="Frediansyah A."/>
            <person name="Miess H."/>
            <person name="Gross H."/>
        </authorList>
    </citation>
    <scope>NUCLEOTIDE SEQUENCE [LARGE SCALE GENOMIC DNA]</scope>
    <source>
        <strain evidence="2 3">ACM 3522</strain>
    </source>
</reference>
<dbReference type="RefSeq" id="WP_277418423.1">
    <property type="nucleotide sequence ID" value="NZ_CP119083.1"/>
</dbReference>
<dbReference type="EMBL" id="CP119083">
    <property type="protein sequence ID" value="WEF35776.1"/>
    <property type="molecule type" value="Genomic_DNA"/>
</dbReference>
<name>A0ABY8BIH0_9BURK</name>